<evidence type="ECO:0000259" key="2">
    <source>
        <dbReference type="Pfam" id="PF24770"/>
    </source>
</evidence>
<organism evidence="4 5">
    <name type="scientific">Hucho hucho</name>
    <name type="common">huchen</name>
    <dbReference type="NCBI Taxonomy" id="62062"/>
    <lineage>
        <taxon>Eukaryota</taxon>
        <taxon>Metazoa</taxon>
        <taxon>Chordata</taxon>
        <taxon>Craniata</taxon>
        <taxon>Vertebrata</taxon>
        <taxon>Euteleostomi</taxon>
        <taxon>Actinopterygii</taxon>
        <taxon>Neopterygii</taxon>
        <taxon>Teleostei</taxon>
        <taxon>Protacanthopterygii</taxon>
        <taxon>Salmoniformes</taxon>
        <taxon>Salmonidae</taxon>
        <taxon>Salmoninae</taxon>
        <taxon>Hucho</taxon>
    </lineage>
</organism>
<dbReference type="Ensembl" id="ENSHHUT00000020654.1">
    <property type="protein sequence ID" value="ENSHHUP00000019916.1"/>
    <property type="gene ID" value="ENSHHUG00000012452.1"/>
</dbReference>
<proteinExistence type="predicted"/>
<evidence type="ECO:0000259" key="3">
    <source>
        <dbReference type="Pfam" id="PF24778"/>
    </source>
</evidence>
<evidence type="ECO:0000313" key="4">
    <source>
        <dbReference type="Ensembl" id="ENSHHUP00000019916.1"/>
    </source>
</evidence>
<feature type="compositionally biased region" description="Polar residues" evidence="1">
    <location>
        <begin position="41"/>
        <end position="52"/>
    </location>
</feature>
<dbReference type="Proteomes" id="UP000314982">
    <property type="component" value="Unassembled WGS sequence"/>
</dbReference>
<dbReference type="InterPro" id="IPR056306">
    <property type="entry name" value="Ig-CFAP74_2nd"/>
</dbReference>
<protein>
    <submittedName>
        <fullName evidence="4">Uncharacterized protein</fullName>
    </submittedName>
</protein>
<dbReference type="AlphaFoldDB" id="A0A4W5L450"/>
<feature type="domain" description="CFAP74 second Ig-like" evidence="2">
    <location>
        <begin position="12"/>
        <end position="150"/>
    </location>
</feature>
<sequence>LSQERSTSIAAASDSQESPASQDSGELSSERKSQEPLLVSDSKQSGAQTPAVSETLGGVEAASGRHSLASEQQEGGPALKANTEEPSDSSSDITIGEVREGEVGPFESVKLEIVFTPTIPGEAKLDFHIKFSDPTSEPISIGVRGTAVCVPVWVAQPSIVLKICMFDRLYQDSIVVQSR</sequence>
<accession>A0A4W5L450</accession>
<feature type="compositionally biased region" description="Polar residues" evidence="1">
    <location>
        <begin position="1"/>
        <end position="27"/>
    </location>
</feature>
<dbReference type="Pfam" id="PF24770">
    <property type="entry name" value="Ig-CFAP74_2"/>
    <property type="match status" value="1"/>
</dbReference>
<reference evidence="5" key="1">
    <citation type="submission" date="2018-06" db="EMBL/GenBank/DDBJ databases">
        <title>Genome assembly of Danube salmon.</title>
        <authorList>
            <person name="Macqueen D.J."/>
            <person name="Gundappa M.K."/>
        </authorList>
    </citation>
    <scope>NUCLEOTIDE SEQUENCE [LARGE SCALE GENOMIC DNA]</scope>
</reference>
<dbReference type="PANTHER" id="PTHR22538">
    <property type="entry name" value="CILIA- AND FLAGELLA-ASSOCIATED PROTEIN 74"/>
    <property type="match status" value="1"/>
</dbReference>
<dbReference type="PANTHER" id="PTHR22538:SF0">
    <property type="entry name" value="CILIA- AND FLAGELLA-ASSOCIATED PROTEIN 74"/>
    <property type="match status" value="1"/>
</dbReference>
<reference evidence="4" key="3">
    <citation type="submission" date="2025-09" db="UniProtKB">
        <authorList>
            <consortium name="Ensembl"/>
        </authorList>
    </citation>
    <scope>IDENTIFICATION</scope>
</reference>
<dbReference type="Gene3D" id="2.60.40.10">
    <property type="entry name" value="Immunoglobulins"/>
    <property type="match status" value="1"/>
</dbReference>
<reference evidence="4" key="2">
    <citation type="submission" date="2025-08" db="UniProtKB">
        <authorList>
            <consortium name="Ensembl"/>
        </authorList>
    </citation>
    <scope>IDENTIFICATION</scope>
</reference>
<dbReference type="InterPro" id="IPR013783">
    <property type="entry name" value="Ig-like_fold"/>
</dbReference>
<dbReference type="GeneTree" id="ENSGT00900000141054"/>
<evidence type="ECO:0000313" key="5">
    <source>
        <dbReference type="Proteomes" id="UP000314982"/>
    </source>
</evidence>
<feature type="domain" description="CFAP74 third Ig-like" evidence="3">
    <location>
        <begin position="152"/>
        <end position="179"/>
    </location>
</feature>
<evidence type="ECO:0000256" key="1">
    <source>
        <dbReference type="SAM" id="MobiDB-lite"/>
    </source>
</evidence>
<dbReference type="Pfam" id="PF24778">
    <property type="entry name" value="Ig-CFAP74_3rd"/>
    <property type="match status" value="1"/>
</dbReference>
<keyword evidence="5" id="KW-1185">Reference proteome</keyword>
<dbReference type="InterPro" id="IPR056307">
    <property type="entry name" value="Ig-CFAP74_3rd"/>
</dbReference>
<name>A0A4W5L450_9TELE</name>
<feature type="region of interest" description="Disordered" evidence="1">
    <location>
        <begin position="1"/>
        <end position="99"/>
    </location>
</feature>